<dbReference type="SUPFAM" id="SSF52833">
    <property type="entry name" value="Thioredoxin-like"/>
    <property type="match status" value="1"/>
</dbReference>
<dbReference type="Gene3D" id="3.40.30.10">
    <property type="entry name" value="Glutaredoxin"/>
    <property type="match status" value="1"/>
</dbReference>
<feature type="signal peptide" evidence="1">
    <location>
        <begin position="1"/>
        <end position="21"/>
    </location>
</feature>
<evidence type="ECO:0000259" key="2">
    <source>
        <dbReference type="PROSITE" id="PS51352"/>
    </source>
</evidence>
<proteinExistence type="predicted"/>
<dbReference type="PROSITE" id="PS51352">
    <property type="entry name" value="THIOREDOXIN_2"/>
    <property type="match status" value="1"/>
</dbReference>
<reference evidence="3 4" key="1">
    <citation type="submission" date="2023-05" db="EMBL/GenBank/DDBJ databases">
        <title>Novel species of genus Flectobacillus isolated from stream in China.</title>
        <authorList>
            <person name="Lu H."/>
        </authorList>
    </citation>
    <scope>NUCLEOTIDE SEQUENCE [LARGE SCALE GENOMIC DNA]</scope>
    <source>
        <strain evidence="3 4">KCTC 42575</strain>
    </source>
</reference>
<dbReference type="InterPro" id="IPR013766">
    <property type="entry name" value="Thioredoxin_domain"/>
</dbReference>
<dbReference type="RefSeq" id="WP_283343464.1">
    <property type="nucleotide sequence ID" value="NZ_JASHIF010000002.1"/>
</dbReference>
<sequence>MTYTKLILIAFCLLATLNLSAQSSKLIGKPAPDIVFKEVLNDTKQSYKLSDFKGKAVIIDFWSTSCRPCIESFPKLEKWQKDYQKDLKIITIAQDKKARIIKFLQNRKLALPVVLDTNDQQYVRYFPHEAVPHTIFIDKSGIVQSITTAGLVTDKHIKELIAGKKVTAQYSDGVEKEIENLIGSEQGETDVQIVQKPFDKNAYSVYKSFKNGRLTFINMSYSTIYEILYNYPNRTRTRWENPKSYYRGWGAPDQAIGLEIYAPKFTKEKVSSAILGYLSGIAPVKVKFEEREIDVKVLTKLSDTVKMEEAKSDDTPAVSTSANGLEMKSGGLENLASFLEDNLSKPIIDETGLTKKYNLSFPWYPEKPDACMEELEKIGLTLTDGKRKVKLMILVADK</sequence>
<dbReference type="PANTHER" id="PTHR42852">
    <property type="entry name" value="THIOL:DISULFIDE INTERCHANGE PROTEIN DSBE"/>
    <property type="match status" value="1"/>
</dbReference>
<dbReference type="InterPro" id="IPR017801">
    <property type="entry name" value="DUF3738"/>
</dbReference>
<organism evidence="3 4">
    <name type="scientific">Flectobacillus roseus</name>
    <dbReference type="NCBI Taxonomy" id="502259"/>
    <lineage>
        <taxon>Bacteria</taxon>
        <taxon>Pseudomonadati</taxon>
        <taxon>Bacteroidota</taxon>
        <taxon>Cytophagia</taxon>
        <taxon>Cytophagales</taxon>
        <taxon>Flectobacillaceae</taxon>
        <taxon>Flectobacillus</taxon>
    </lineage>
</organism>
<dbReference type="Pfam" id="PF12543">
    <property type="entry name" value="DUF3738"/>
    <property type="match status" value="1"/>
</dbReference>
<accession>A0ABT6Y3S1</accession>
<comment type="caution">
    <text evidence="3">The sequence shown here is derived from an EMBL/GenBank/DDBJ whole genome shotgun (WGS) entry which is preliminary data.</text>
</comment>
<evidence type="ECO:0000256" key="1">
    <source>
        <dbReference type="SAM" id="SignalP"/>
    </source>
</evidence>
<dbReference type="Proteomes" id="UP001236507">
    <property type="component" value="Unassembled WGS sequence"/>
</dbReference>
<dbReference type="Pfam" id="PF00578">
    <property type="entry name" value="AhpC-TSA"/>
    <property type="match status" value="1"/>
</dbReference>
<evidence type="ECO:0000313" key="3">
    <source>
        <dbReference type="EMBL" id="MDI9858218.1"/>
    </source>
</evidence>
<dbReference type="InterPro" id="IPR036249">
    <property type="entry name" value="Thioredoxin-like_sf"/>
</dbReference>
<dbReference type="InterPro" id="IPR050553">
    <property type="entry name" value="Thioredoxin_ResA/DsbE_sf"/>
</dbReference>
<keyword evidence="1" id="KW-0732">Signal</keyword>
<dbReference type="CDD" id="cd02966">
    <property type="entry name" value="TlpA_like_family"/>
    <property type="match status" value="1"/>
</dbReference>
<dbReference type="EMBL" id="JASHIF010000002">
    <property type="protein sequence ID" value="MDI9858218.1"/>
    <property type="molecule type" value="Genomic_DNA"/>
</dbReference>
<feature type="chain" id="PRO_5045210843" evidence="1">
    <location>
        <begin position="22"/>
        <end position="398"/>
    </location>
</feature>
<gene>
    <name evidence="3" type="ORF">QM524_03240</name>
</gene>
<name>A0ABT6Y3S1_9BACT</name>
<feature type="domain" description="Thioredoxin" evidence="2">
    <location>
        <begin position="25"/>
        <end position="171"/>
    </location>
</feature>
<dbReference type="PANTHER" id="PTHR42852:SF13">
    <property type="entry name" value="PROTEIN DIPZ"/>
    <property type="match status" value="1"/>
</dbReference>
<keyword evidence="4" id="KW-1185">Reference proteome</keyword>
<evidence type="ECO:0000313" key="4">
    <source>
        <dbReference type="Proteomes" id="UP001236507"/>
    </source>
</evidence>
<dbReference type="InterPro" id="IPR000866">
    <property type="entry name" value="AhpC/TSA"/>
</dbReference>
<protein>
    <submittedName>
        <fullName evidence="3">Redoxin domain-containing protein</fullName>
    </submittedName>
</protein>